<comment type="similarity">
    <text evidence="2 9">Belongs to the GSP I family.</text>
</comment>
<comment type="caution">
    <text evidence="11">The sequence shown here is derived from an EMBL/GenBank/DDBJ whole genome shotgun (WGS) entry which is preliminary data.</text>
</comment>
<evidence type="ECO:0000256" key="2">
    <source>
        <dbReference type="ARBA" id="ARBA00008358"/>
    </source>
</evidence>
<evidence type="ECO:0000256" key="6">
    <source>
        <dbReference type="ARBA" id="ARBA00022692"/>
    </source>
</evidence>
<feature type="transmembrane region" description="Helical" evidence="9">
    <location>
        <begin position="12"/>
        <end position="37"/>
    </location>
</feature>
<keyword evidence="3" id="KW-1003">Cell membrane</keyword>
<evidence type="ECO:0000259" key="10">
    <source>
        <dbReference type="Pfam" id="PF02501"/>
    </source>
</evidence>
<keyword evidence="6 9" id="KW-0812">Transmembrane</keyword>
<evidence type="ECO:0000256" key="9">
    <source>
        <dbReference type="RuleBase" id="RU368030"/>
    </source>
</evidence>
<feature type="domain" description="Type II secretion system protein GspI C-terminal" evidence="10">
    <location>
        <begin position="47"/>
        <end position="125"/>
    </location>
</feature>
<dbReference type="InterPro" id="IPR003413">
    <property type="entry name" value="T2SS_GspI_C"/>
</dbReference>
<keyword evidence="8 9" id="KW-0472">Membrane</keyword>
<proteinExistence type="inferred from homology"/>
<evidence type="ECO:0000256" key="3">
    <source>
        <dbReference type="ARBA" id="ARBA00022475"/>
    </source>
</evidence>
<dbReference type="RefSeq" id="WP_215978384.1">
    <property type="nucleotide sequence ID" value="NZ_BAAAFA010000001.1"/>
</dbReference>
<dbReference type="InterPro" id="IPR012902">
    <property type="entry name" value="N_methyl_site"/>
</dbReference>
<keyword evidence="12" id="KW-1185">Reference proteome</keyword>
<evidence type="ECO:0000313" key="11">
    <source>
        <dbReference type="EMBL" id="GAA0811927.1"/>
    </source>
</evidence>
<dbReference type="Pfam" id="PF07963">
    <property type="entry name" value="N_methyl"/>
    <property type="match status" value="1"/>
</dbReference>
<gene>
    <name evidence="11" type="primary">exeI</name>
    <name evidence="11" type="ORF">GCM10009111_05130</name>
</gene>
<comment type="function">
    <text evidence="9">Component of the type II secretion system required for the energy-dependent secretion of extracellular factors such as proteases and toxins from the periplasm.</text>
</comment>
<keyword evidence="4 9" id="KW-0488">Methylation</keyword>
<evidence type="ECO:0000256" key="8">
    <source>
        <dbReference type="ARBA" id="ARBA00023136"/>
    </source>
</evidence>
<evidence type="ECO:0000256" key="5">
    <source>
        <dbReference type="ARBA" id="ARBA00022519"/>
    </source>
</evidence>
<keyword evidence="7 9" id="KW-1133">Transmembrane helix</keyword>
<name>A0ABN1L3B4_9GAMM</name>
<dbReference type="InterPro" id="IPR010052">
    <property type="entry name" value="T2SS_protein-GspI"/>
</dbReference>
<comment type="subunit">
    <text evidence="9">Type II secretion is composed of four main components: the outer membrane complex, the inner membrane complex, the cytoplasmic secretion ATPase and the periplasm-spanning pseudopilus.</text>
</comment>
<comment type="subcellular location">
    <subcellularLocation>
        <location evidence="1 9">Cell inner membrane</location>
        <topology evidence="1 9">Single-pass membrane protein</topology>
    </subcellularLocation>
</comment>
<dbReference type="Proteomes" id="UP001500021">
    <property type="component" value="Unassembled WGS sequence"/>
</dbReference>
<accession>A0ABN1L3B4</accession>
<dbReference type="EMBL" id="BAAAFA010000001">
    <property type="protein sequence ID" value="GAA0811927.1"/>
    <property type="molecule type" value="Genomic_DNA"/>
</dbReference>
<evidence type="ECO:0000256" key="4">
    <source>
        <dbReference type="ARBA" id="ARBA00022481"/>
    </source>
</evidence>
<dbReference type="NCBIfam" id="TIGR01707">
    <property type="entry name" value="gspI"/>
    <property type="match status" value="1"/>
</dbReference>
<organism evidence="11 12">
    <name type="scientific">Colwellia asteriadis</name>
    <dbReference type="NCBI Taxonomy" id="517723"/>
    <lineage>
        <taxon>Bacteria</taxon>
        <taxon>Pseudomonadati</taxon>
        <taxon>Pseudomonadota</taxon>
        <taxon>Gammaproteobacteria</taxon>
        <taxon>Alteromonadales</taxon>
        <taxon>Colwelliaceae</taxon>
        <taxon>Colwellia</taxon>
    </lineage>
</organism>
<dbReference type="PROSITE" id="PS00409">
    <property type="entry name" value="PROKAR_NTER_METHYL"/>
    <property type="match status" value="1"/>
</dbReference>
<comment type="PTM">
    <text evidence="9">Cleaved by prepilin peptidase.</text>
</comment>
<dbReference type="NCBIfam" id="TIGR02532">
    <property type="entry name" value="IV_pilin_GFxxxE"/>
    <property type="match status" value="1"/>
</dbReference>
<dbReference type="Pfam" id="PF02501">
    <property type="entry name" value="T2SSI"/>
    <property type="match status" value="1"/>
</dbReference>
<protein>
    <recommendedName>
        <fullName evidence="9">Type II secretion system protein I</fullName>
        <shortName evidence="9">T2SS minor pseudopilin I</shortName>
    </recommendedName>
</protein>
<dbReference type="PANTHER" id="PTHR38779">
    <property type="entry name" value="TYPE II SECRETION SYSTEM PROTEIN I-RELATED"/>
    <property type="match status" value="1"/>
</dbReference>
<evidence type="ECO:0000256" key="1">
    <source>
        <dbReference type="ARBA" id="ARBA00004377"/>
    </source>
</evidence>
<sequence length="130" mass="14555">MNKLLLKTRFKRGFTLIEVMLAMAVFAIAGVALVGVADNNARHVAYLEEKMFAGWVASNQLVSAHLSTAWPPKNNLKGEVEMAGRKWFWLQKVIKTDNNEMRAIVMEVRLDVDDESALSSVMTYIAQDAP</sequence>
<evidence type="ECO:0000313" key="12">
    <source>
        <dbReference type="Proteomes" id="UP001500021"/>
    </source>
</evidence>
<evidence type="ECO:0000256" key="7">
    <source>
        <dbReference type="ARBA" id="ARBA00022989"/>
    </source>
</evidence>
<keyword evidence="5 9" id="KW-0997">Cell inner membrane</keyword>
<reference evidence="11 12" key="1">
    <citation type="journal article" date="2019" name="Int. J. Syst. Evol. Microbiol.">
        <title>The Global Catalogue of Microorganisms (GCM) 10K type strain sequencing project: providing services to taxonomists for standard genome sequencing and annotation.</title>
        <authorList>
            <consortium name="The Broad Institute Genomics Platform"/>
            <consortium name="The Broad Institute Genome Sequencing Center for Infectious Disease"/>
            <person name="Wu L."/>
            <person name="Ma J."/>
        </authorList>
    </citation>
    <scope>NUCLEOTIDE SEQUENCE [LARGE SCALE GENOMIC DNA]</scope>
    <source>
        <strain evidence="11 12">JCM 15608</strain>
    </source>
</reference>
<dbReference type="PANTHER" id="PTHR38779:SF2">
    <property type="entry name" value="TYPE II SECRETION SYSTEM PROTEIN I-RELATED"/>
    <property type="match status" value="1"/>
</dbReference>